<protein>
    <submittedName>
        <fullName evidence="5">Surface protein</fullName>
    </submittedName>
</protein>
<organism evidence="5 6">
    <name type="scientific">Thermobifida cellulosilytica TB100</name>
    <dbReference type="NCBI Taxonomy" id="665004"/>
    <lineage>
        <taxon>Bacteria</taxon>
        <taxon>Bacillati</taxon>
        <taxon>Actinomycetota</taxon>
        <taxon>Actinomycetes</taxon>
        <taxon>Streptosporangiales</taxon>
        <taxon>Nocardiopsidaceae</taxon>
        <taxon>Thermobifida</taxon>
    </lineage>
</organism>
<dbReference type="EMBL" id="LGEM01000035">
    <property type="protein sequence ID" value="KUP97228.1"/>
    <property type="molecule type" value="Genomic_DNA"/>
</dbReference>
<dbReference type="Gene3D" id="1.10.150.480">
    <property type="match status" value="1"/>
</dbReference>
<dbReference type="PATRIC" id="fig|665004.4.peg.466"/>
<keyword evidence="3" id="KW-0732">Signal</keyword>
<keyword evidence="2" id="KW-0812">Transmembrane</keyword>
<gene>
    <name evidence="5" type="ORF">AC529_08190</name>
</gene>
<dbReference type="Pfam" id="PF08341">
    <property type="entry name" value="TED"/>
    <property type="match status" value="1"/>
</dbReference>
<feature type="domain" description="Thioester" evidence="4">
    <location>
        <begin position="66"/>
        <end position="172"/>
    </location>
</feature>
<keyword evidence="2" id="KW-0472">Membrane</keyword>
<feature type="region of interest" description="Disordered" evidence="1">
    <location>
        <begin position="279"/>
        <end position="350"/>
    </location>
</feature>
<feature type="signal peptide" evidence="3">
    <location>
        <begin position="1"/>
        <end position="24"/>
    </location>
</feature>
<feature type="transmembrane region" description="Helical" evidence="2">
    <location>
        <begin position="351"/>
        <end position="374"/>
    </location>
</feature>
<name>A0A147KIW2_THECS</name>
<accession>A0A147KIW2</accession>
<keyword evidence="6" id="KW-1185">Reference proteome</keyword>
<dbReference type="NCBIfam" id="TIGR03934">
    <property type="entry name" value="TQXA_dom"/>
    <property type="match status" value="1"/>
</dbReference>
<evidence type="ECO:0000313" key="5">
    <source>
        <dbReference type="EMBL" id="KUP97228.1"/>
    </source>
</evidence>
<dbReference type="STRING" id="665004.AC529_08190"/>
<keyword evidence="2" id="KW-1133">Transmembrane helix</keyword>
<reference evidence="6" key="1">
    <citation type="journal article" date="2017" name="Acta Aliment.">
        <title>Plant polysaccharide degrading enzyme system of Thermpbifida cellulosilytica TB100 revealed by de novo genome project data.</title>
        <authorList>
            <person name="Toth A."/>
            <person name="Baka E."/>
            <person name="Luzics S."/>
            <person name="Bata-Vidacs I."/>
            <person name="Nagy I."/>
            <person name="Balint B."/>
            <person name="Herceg R."/>
            <person name="Olasz F."/>
            <person name="Wilk T."/>
            <person name="Nagy T."/>
            <person name="Kriszt B."/>
            <person name="Nagy I."/>
            <person name="Kukolya J."/>
        </authorList>
    </citation>
    <scope>NUCLEOTIDE SEQUENCE [LARGE SCALE GENOMIC DNA]</scope>
    <source>
        <strain evidence="6">TB100</strain>
    </source>
</reference>
<evidence type="ECO:0000256" key="1">
    <source>
        <dbReference type="SAM" id="MobiDB-lite"/>
    </source>
</evidence>
<evidence type="ECO:0000256" key="2">
    <source>
        <dbReference type="SAM" id="Phobius"/>
    </source>
</evidence>
<evidence type="ECO:0000256" key="3">
    <source>
        <dbReference type="SAM" id="SignalP"/>
    </source>
</evidence>
<feature type="chain" id="PRO_5007549874" evidence="3">
    <location>
        <begin position="25"/>
        <end position="384"/>
    </location>
</feature>
<feature type="compositionally biased region" description="Polar residues" evidence="1">
    <location>
        <begin position="279"/>
        <end position="288"/>
    </location>
</feature>
<dbReference type="InterPro" id="IPR013552">
    <property type="entry name" value="Thioester_dom"/>
</dbReference>
<evidence type="ECO:0000259" key="4">
    <source>
        <dbReference type="Pfam" id="PF08341"/>
    </source>
</evidence>
<feature type="compositionally biased region" description="Pro residues" evidence="1">
    <location>
        <begin position="302"/>
        <end position="342"/>
    </location>
</feature>
<dbReference type="AlphaFoldDB" id="A0A147KIW2"/>
<dbReference type="InterPro" id="IPR023849">
    <property type="entry name" value="TQXA_dom"/>
</dbReference>
<dbReference type="Proteomes" id="UP000074382">
    <property type="component" value="Unassembled WGS sequence"/>
</dbReference>
<sequence length="384" mass="39253">MVSVATTATAAFLAFGLAAAPASADTGVDARYTGNIASGHQLKFEDGTVVGTTLFKLTFSDGSTIPAYCIDLETAIRTNADYVEDDWSNYPGEGEFASSQPGKVLWILQNSYPTVSAEELAEKAGIPDLTEKDALSATQAAIWHYSNGADLKQDGNPEAVWKLYKYLVDNATEIQQAPASLTITPNEASGESGGSIGEFTVSTTADSVPLTLDGPDGVKTVDLDGNPVSEVGNGDKFAVLVPEGTPDGEATVSASVTATVEIGRLFRGLEGTPKTQTLISAGKTSTEASAEVKVTWTAPKPSETPSPSPSVPEESPTPTPSPSDSPSPTPPAESPKPTPPANRPGLPVTGAALGGLIAAAVVAVGGGGAAMYLARKRRSGADDA</sequence>
<evidence type="ECO:0000313" key="6">
    <source>
        <dbReference type="Proteomes" id="UP000074382"/>
    </source>
</evidence>
<proteinExistence type="predicted"/>
<comment type="caution">
    <text evidence="5">The sequence shown here is derived from an EMBL/GenBank/DDBJ whole genome shotgun (WGS) entry which is preliminary data.</text>
</comment>